<dbReference type="RefSeq" id="WP_166178763.1">
    <property type="nucleotide sequence ID" value="NZ_CP045119.1"/>
</dbReference>
<dbReference type="EMBL" id="CP045119">
    <property type="protein sequence ID" value="QIN84508.1"/>
    <property type="molecule type" value="Genomic_DNA"/>
</dbReference>
<proteinExistence type="predicted"/>
<dbReference type="KEGG" id="rub:GBA63_19055"/>
<organism evidence="1 2">
    <name type="scientific">Rubrobacter tropicus</name>
    <dbReference type="NCBI Taxonomy" id="2653851"/>
    <lineage>
        <taxon>Bacteria</taxon>
        <taxon>Bacillati</taxon>
        <taxon>Actinomycetota</taxon>
        <taxon>Rubrobacteria</taxon>
        <taxon>Rubrobacterales</taxon>
        <taxon>Rubrobacteraceae</taxon>
        <taxon>Rubrobacter</taxon>
    </lineage>
</organism>
<accession>A0A6G8QDJ7</accession>
<name>A0A6G8QDJ7_9ACTN</name>
<keyword evidence="2" id="KW-1185">Reference proteome</keyword>
<reference evidence="1 2" key="1">
    <citation type="submission" date="2019-10" db="EMBL/GenBank/DDBJ databases">
        <title>Rubrobacter sp nov SCSIO 52090 isolated from a deep-sea sediment in the South China Sea.</title>
        <authorList>
            <person name="Chen R.W."/>
        </authorList>
    </citation>
    <scope>NUCLEOTIDE SEQUENCE [LARGE SCALE GENOMIC DNA]</scope>
    <source>
        <strain evidence="1 2">SCSIO 52909</strain>
    </source>
</reference>
<evidence type="ECO:0000313" key="2">
    <source>
        <dbReference type="Proteomes" id="UP000501452"/>
    </source>
</evidence>
<protein>
    <submittedName>
        <fullName evidence="1">Uncharacterized protein</fullName>
    </submittedName>
</protein>
<dbReference type="Proteomes" id="UP000501452">
    <property type="component" value="Chromosome"/>
</dbReference>
<sequence length="93" mass="10625">MRAIYREGRFYPSAVCDHCDAEIEDAGKATALWDPDSGEAFFVHKPCNRAFESSFGGRLWWEPLDSFLQRVLRNSGFRPDKAKEKAEMLGQLP</sequence>
<dbReference type="AlphaFoldDB" id="A0A6G8QDJ7"/>
<evidence type="ECO:0000313" key="1">
    <source>
        <dbReference type="EMBL" id="QIN84508.1"/>
    </source>
</evidence>
<gene>
    <name evidence="1" type="ORF">GBA63_19055</name>
</gene>